<dbReference type="eggNOG" id="COG0451">
    <property type="taxonomic scope" value="Bacteria"/>
</dbReference>
<reference evidence="3 4" key="1">
    <citation type="journal article" date="2003" name="Nature">
        <title>Genome divergence in two Prochlorococcus ecotypes reflects oceanic niche differentiation.</title>
        <authorList>
            <person name="Rocap G."/>
            <person name="Larimer F.W."/>
            <person name="Lamerdin J.E."/>
            <person name="Malfatti S."/>
            <person name="Chain P."/>
            <person name="Ahlgren N.A."/>
            <person name="Arellano A."/>
            <person name="Coleman M."/>
            <person name="Hauser L."/>
            <person name="Hess W.R."/>
            <person name="Johnson Z.I."/>
            <person name="Land M.L."/>
            <person name="Lindell D."/>
            <person name="Post A.F."/>
            <person name="Regala W."/>
            <person name="Shah M."/>
            <person name="Shaw S.L."/>
            <person name="Steglich C."/>
            <person name="Sullivan M.B."/>
            <person name="Ting C.S."/>
            <person name="Tolonen A."/>
            <person name="Webb E.A."/>
            <person name="Zinser E.R."/>
            <person name="Chisholm S.W."/>
        </authorList>
    </citation>
    <scope>NUCLEOTIDE SEQUENCE [LARGE SCALE GENOMIC DNA]</scope>
    <source>
        <strain evidence="4">MIT 9313</strain>
    </source>
</reference>
<dbReference type="EMBL" id="BX548175">
    <property type="protein sequence ID" value="CAE20261.1"/>
    <property type="molecule type" value="Genomic_DNA"/>
</dbReference>
<dbReference type="OrthoDB" id="9811743at2"/>
<keyword evidence="4" id="KW-1185">Reference proteome</keyword>
<proteinExistence type="inferred from homology"/>
<name>Q7V972_PROMM</name>
<dbReference type="CDD" id="cd05264">
    <property type="entry name" value="UDP_G4E_5_SDR_e"/>
    <property type="match status" value="1"/>
</dbReference>
<dbReference type="Gene3D" id="3.40.50.720">
    <property type="entry name" value="NAD(P)-binding Rossmann-like Domain"/>
    <property type="match status" value="1"/>
</dbReference>
<dbReference type="HOGENOM" id="CLU_007383_1_7_3"/>
<dbReference type="Proteomes" id="UP000001423">
    <property type="component" value="Chromosome"/>
</dbReference>
<dbReference type="InterPro" id="IPR001509">
    <property type="entry name" value="Epimerase_deHydtase"/>
</dbReference>
<dbReference type="Gene3D" id="3.90.25.10">
    <property type="entry name" value="UDP-galactose 4-epimerase, domain 1"/>
    <property type="match status" value="1"/>
</dbReference>
<dbReference type="AlphaFoldDB" id="Q7V972"/>
<dbReference type="PRINTS" id="PR01713">
    <property type="entry name" value="NUCEPIMERASE"/>
</dbReference>
<dbReference type="PANTHER" id="PTHR43000">
    <property type="entry name" value="DTDP-D-GLUCOSE 4,6-DEHYDRATASE-RELATED"/>
    <property type="match status" value="1"/>
</dbReference>
<sequence>MKAVVVGASGFIGSHLVDALLAQGSQVRALSRHLPGLITPKAQDHPGLVLHPLDMADRLGLEKALVGSEIIFHLASGSLPQSSNRNPREDININVLGALNLLEASLEVGIQKFVFVSSGGTVYGIPKQVPIAENHPTDPICSYGITKLAIEKYVSLYRHLYGLNSTVVRLANPYGERQRLDSCQGVVPVFLNRALRSEPLEIWGDGSTIRDFLYITDVVQALLAISHYKGPENLFNVGSGIGLSLCELVKLIENELGRPLQVSYQQSRTFDVPTNVLSIKRARNCLGWSPKVCANDGIHRFHQSILGH</sequence>
<feature type="domain" description="NAD-dependent epimerase/dehydratase" evidence="2">
    <location>
        <begin position="4"/>
        <end position="238"/>
    </location>
</feature>
<evidence type="ECO:0000313" key="4">
    <source>
        <dbReference type="Proteomes" id="UP000001423"/>
    </source>
</evidence>
<gene>
    <name evidence="3" type="ordered locus">PMT_0086</name>
</gene>
<accession>Q7V972</accession>
<comment type="similarity">
    <text evidence="1">Belongs to the NAD(P)-dependent epimerase/dehydratase family.</text>
</comment>
<dbReference type="RefSeq" id="WP_011129465.1">
    <property type="nucleotide sequence ID" value="NC_005071.1"/>
</dbReference>
<protein>
    <submittedName>
        <fullName evidence="3">Possible UDP-glucose-4-epimerase</fullName>
    </submittedName>
</protein>
<dbReference type="Pfam" id="PF01370">
    <property type="entry name" value="Epimerase"/>
    <property type="match status" value="1"/>
</dbReference>
<evidence type="ECO:0000256" key="1">
    <source>
        <dbReference type="ARBA" id="ARBA00007637"/>
    </source>
</evidence>
<organism evidence="3 4">
    <name type="scientific">Prochlorococcus marinus (strain MIT 9313)</name>
    <dbReference type="NCBI Taxonomy" id="74547"/>
    <lineage>
        <taxon>Bacteria</taxon>
        <taxon>Bacillati</taxon>
        <taxon>Cyanobacteriota</taxon>
        <taxon>Cyanophyceae</taxon>
        <taxon>Synechococcales</taxon>
        <taxon>Prochlorococcaceae</taxon>
        <taxon>Prochlorococcus</taxon>
    </lineage>
</organism>
<dbReference type="SUPFAM" id="SSF51735">
    <property type="entry name" value="NAD(P)-binding Rossmann-fold domains"/>
    <property type="match status" value="1"/>
</dbReference>
<evidence type="ECO:0000313" key="3">
    <source>
        <dbReference type="EMBL" id="CAE20261.1"/>
    </source>
</evidence>
<dbReference type="KEGG" id="pmt:PMT_0086"/>
<dbReference type="InterPro" id="IPR036291">
    <property type="entry name" value="NAD(P)-bd_dom_sf"/>
</dbReference>
<evidence type="ECO:0000259" key="2">
    <source>
        <dbReference type="Pfam" id="PF01370"/>
    </source>
</evidence>